<evidence type="ECO:0000259" key="5">
    <source>
        <dbReference type="SMART" id="SM00228"/>
    </source>
</evidence>
<evidence type="ECO:0000256" key="1">
    <source>
        <dbReference type="ARBA" id="ARBA00010541"/>
    </source>
</evidence>
<dbReference type="SUPFAM" id="SSF50494">
    <property type="entry name" value="Trypsin-like serine proteases"/>
    <property type="match status" value="1"/>
</dbReference>
<dbReference type="Proteomes" id="UP001174909">
    <property type="component" value="Unassembled WGS sequence"/>
</dbReference>
<evidence type="ECO:0000313" key="6">
    <source>
        <dbReference type="EMBL" id="CAI7998812.1"/>
    </source>
</evidence>
<dbReference type="Pfam" id="PF13365">
    <property type="entry name" value="Trypsin_2"/>
    <property type="match status" value="1"/>
</dbReference>
<dbReference type="SMART" id="SM00228">
    <property type="entry name" value="PDZ"/>
    <property type="match status" value="1"/>
</dbReference>
<dbReference type="PROSITE" id="PS51257">
    <property type="entry name" value="PROKAR_LIPOPROTEIN"/>
    <property type="match status" value="1"/>
</dbReference>
<dbReference type="PRINTS" id="PR00834">
    <property type="entry name" value="PROTEASES2C"/>
</dbReference>
<evidence type="ECO:0000256" key="2">
    <source>
        <dbReference type="ARBA" id="ARBA00022670"/>
    </source>
</evidence>
<keyword evidence="4" id="KW-0732">Signal</keyword>
<keyword evidence="3" id="KW-0378">Hydrolase</keyword>
<dbReference type="InterPro" id="IPR001940">
    <property type="entry name" value="Peptidase_S1C"/>
</dbReference>
<dbReference type="Gene3D" id="2.30.42.10">
    <property type="match status" value="1"/>
</dbReference>
<evidence type="ECO:0000313" key="7">
    <source>
        <dbReference type="Proteomes" id="UP001174909"/>
    </source>
</evidence>
<proteinExistence type="inferred from homology"/>
<dbReference type="AlphaFoldDB" id="A0AA35W327"/>
<keyword evidence="2 6" id="KW-0645">Protease</keyword>
<dbReference type="GO" id="GO:0004252">
    <property type="term" value="F:serine-type endopeptidase activity"/>
    <property type="evidence" value="ECO:0007669"/>
    <property type="project" value="InterPro"/>
</dbReference>
<evidence type="ECO:0000256" key="4">
    <source>
        <dbReference type="SAM" id="SignalP"/>
    </source>
</evidence>
<feature type="chain" id="PRO_5041447275" evidence="4">
    <location>
        <begin position="21"/>
        <end position="426"/>
    </location>
</feature>
<dbReference type="InterPro" id="IPR001478">
    <property type="entry name" value="PDZ"/>
</dbReference>
<dbReference type="InterPro" id="IPR036034">
    <property type="entry name" value="PDZ_sf"/>
</dbReference>
<comment type="similarity">
    <text evidence="1">Belongs to the peptidase S1C family.</text>
</comment>
<dbReference type="Gene3D" id="2.40.10.120">
    <property type="match status" value="1"/>
</dbReference>
<keyword evidence="7" id="KW-1185">Reference proteome</keyword>
<name>A0AA35W327_GEOBA</name>
<dbReference type="InterPro" id="IPR009003">
    <property type="entry name" value="Peptidase_S1_PA"/>
</dbReference>
<dbReference type="GO" id="GO:0006508">
    <property type="term" value="P:proteolysis"/>
    <property type="evidence" value="ECO:0007669"/>
    <property type="project" value="UniProtKB-KW"/>
</dbReference>
<sequence length="426" mass="45194">MTKRTLAILLFAAIAVLAIACSSESEPTSPPDSSIPTSESAFIETAEAITNEAVGFADEDQETPSDQVVDTSAAESLTARISPPVLSPVRSDVLGVPISDVELLDDDTLKDAIASETIEALAVSEREDWENRLMDIWEDSIGGVVLINLDTSLFGGNGTGAGWFWDDQGHIVTNYHVVRPTTGLLTPPNIIVETFDGDRFDAEFIGGDHISDIAVIKIDADPNTIKTLKVGDSANLRPGMTAIALGHPFGIEQAFSMTHGIISGLARSIQSQASSIPIPAVIQTDADMNPGNSGGPLLNSAGEVIGVNTQIRSISNINSGVGFRNSHQPQRLSLDEDQKGLLVTAVSPNGPADKAGIRADTGVSSLKGDGDVIIRIDNVTIQNIYDLRSYIMLNTSPGEQIVIEILRDDQTIPITLTLGSWGDQFN</sequence>
<dbReference type="EMBL" id="CASHTH010000353">
    <property type="protein sequence ID" value="CAI7998812.1"/>
    <property type="molecule type" value="Genomic_DNA"/>
</dbReference>
<dbReference type="SUPFAM" id="SSF50156">
    <property type="entry name" value="PDZ domain-like"/>
    <property type="match status" value="1"/>
</dbReference>
<dbReference type="CDD" id="cd06779">
    <property type="entry name" value="cpPDZ_Deg_HtrA-like"/>
    <property type="match status" value="1"/>
</dbReference>
<gene>
    <name evidence="6" type="ORF">GBAR_LOCUS2536</name>
</gene>
<evidence type="ECO:0000256" key="3">
    <source>
        <dbReference type="ARBA" id="ARBA00022801"/>
    </source>
</evidence>
<feature type="domain" description="PDZ" evidence="5">
    <location>
        <begin position="319"/>
        <end position="409"/>
    </location>
</feature>
<comment type="caution">
    <text evidence="6">The sequence shown here is derived from an EMBL/GenBank/DDBJ whole genome shotgun (WGS) entry which is preliminary data.</text>
</comment>
<dbReference type="PANTHER" id="PTHR43343:SF3">
    <property type="entry name" value="PROTEASE DO-LIKE 8, CHLOROPLASTIC"/>
    <property type="match status" value="1"/>
</dbReference>
<dbReference type="PANTHER" id="PTHR43343">
    <property type="entry name" value="PEPTIDASE S12"/>
    <property type="match status" value="1"/>
</dbReference>
<protein>
    <submittedName>
        <fullName evidence="6">Protease Do-like 1, chloroplastic</fullName>
    </submittedName>
</protein>
<dbReference type="Pfam" id="PF13180">
    <property type="entry name" value="PDZ_2"/>
    <property type="match status" value="1"/>
</dbReference>
<organism evidence="6 7">
    <name type="scientific">Geodia barretti</name>
    <name type="common">Barrett's horny sponge</name>
    <dbReference type="NCBI Taxonomy" id="519541"/>
    <lineage>
        <taxon>Eukaryota</taxon>
        <taxon>Metazoa</taxon>
        <taxon>Porifera</taxon>
        <taxon>Demospongiae</taxon>
        <taxon>Heteroscleromorpha</taxon>
        <taxon>Tetractinellida</taxon>
        <taxon>Astrophorina</taxon>
        <taxon>Geodiidae</taxon>
        <taxon>Geodia</taxon>
    </lineage>
</organism>
<feature type="signal peptide" evidence="4">
    <location>
        <begin position="1"/>
        <end position="20"/>
    </location>
</feature>
<dbReference type="InterPro" id="IPR051201">
    <property type="entry name" value="Chloro_Bact_Ser_Proteases"/>
</dbReference>
<reference evidence="6" key="1">
    <citation type="submission" date="2023-03" db="EMBL/GenBank/DDBJ databases">
        <authorList>
            <person name="Steffen K."/>
            <person name="Cardenas P."/>
        </authorList>
    </citation>
    <scope>NUCLEOTIDE SEQUENCE</scope>
</reference>
<accession>A0AA35W327</accession>